<reference evidence="2" key="2">
    <citation type="submission" date="2013-10" db="EMBL/GenBank/DDBJ databases">
        <authorList>
            <person name="Aslett M."/>
        </authorList>
    </citation>
    <scope>NUCLEOTIDE SEQUENCE [LARGE SCALE GENOMIC DNA]</scope>
    <source>
        <strain evidence="2">Houghton</strain>
    </source>
</reference>
<evidence type="ECO:0000313" key="2">
    <source>
        <dbReference type="EMBL" id="CDI81092.1"/>
    </source>
</evidence>
<evidence type="ECO:0000256" key="1">
    <source>
        <dbReference type="SAM" id="MobiDB-lite"/>
    </source>
</evidence>
<dbReference type="OrthoDB" id="20105at2759"/>
<dbReference type="Gene3D" id="3.30.300.130">
    <property type="entry name" value="Fe-S cluster assembly (FSCA)"/>
    <property type="match status" value="1"/>
</dbReference>
<dbReference type="InterPro" id="IPR034904">
    <property type="entry name" value="FSCA_dom_sf"/>
</dbReference>
<dbReference type="GeneID" id="25273954"/>
<dbReference type="AlphaFoldDB" id="U6GNF3"/>
<protein>
    <submittedName>
        <fullName evidence="2">Uncharacterized protein</fullName>
    </submittedName>
</protein>
<dbReference type="RefSeq" id="XP_013249083.1">
    <property type="nucleotide sequence ID" value="XM_013393629.1"/>
</dbReference>
<evidence type="ECO:0000313" key="3">
    <source>
        <dbReference type="Proteomes" id="UP000018050"/>
    </source>
</evidence>
<organism evidence="2 3">
    <name type="scientific">Eimeria acervulina</name>
    <name type="common">Coccidian parasite</name>
    <dbReference type="NCBI Taxonomy" id="5801"/>
    <lineage>
        <taxon>Eukaryota</taxon>
        <taxon>Sar</taxon>
        <taxon>Alveolata</taxon>
        <taxon>Apicomplexa</taxon>
        <taxon>Conoidasida</taxon>
        <taxon>Coccidia</taxon>
        <taxon>Eucoccidiorida</taxon>
        <taxon>Eimeriorina</taxon>
        <taxon>Eimeriidae</taxon>
        <taxon>Eimeria</taxon>
    </lineage>
</organism>
<reference evidence="2" key="1">
    <citation type="submission" date="2013-10" db="EMBL/GenBank/DDBJ databases">
        <title>Genomic analysis of the causative agents of coccidiosis in chickens.</title>
        <authorList>
            <person name="Reid A.J."/>
            <person name="Blake D."/>
            <person name="Billington K."/>
            <person name="Browne H."/>
            <person name="Dunn M."/>
            <person name="Hung S."/>
            <person name="Kawahara F."/>
            <person name="Miranda-Saavedra D."/>
            <person name="Mourier T."/>
            <person name="Nagra H."/>
            <person name="Otto T.D."/>
            <person name="Rawlings N."/>
            <person name="Sanchez A."/>
            <person name="Sanders M."/>
            <person name="Subramaniam C."/>
            <person name="Tay Y."/>
            <person name="Dear P."/>
            <person name="Doerig C."/>
            <person name="Gruber A."/>
            <person name="Parkinson J."/>
            <person name="Shirley M."/>
            <person name="Wan K.L."/>
            <person name="Berriman M."/>
            <person name="Tomley F."/>
            <person name="Pain A."/>
        </authorList>
    </citation>
    <scope>NUCLEOTIDE SEQUENCE [LARGE SCALE GENOMIC DNA]</scope>
    <source>
        <strain evidence="2">Houghton</strain>
    </source>
</reference>
<dbReference type="VEuPathDB" id="ToxoDB:EAH_00058840"/>
<dbReference type="Proteomes" id="UP000018050">
    <property type="component" value="Unassembled WGS sequence"/>
</dbReference>
<feature type="region of interest" description="Disordered" evidence="1">
    <location>
        <begin position="126"/>
        <end position="149"/>
    </location>
</feature>
<gene>
    <name evidence="2" type="ORF">EAH_00058840</name>
</gene>
<proteinExistence type="predicted"/>
<name>U6GNF3_EIMAC</name>
<accession>U6GNF3</accession>
<sequence length="352" mass="38871">MGAEGNNPTRQVQRVHDASLGSRYSPDIFAALHFSKPQWSPLLQQQQQLLLHAERPLPEVFCSRRWLGNKDLCWQQQQINHLLLEERMQLLKDSQLMNNSLLAAYTYEQCAQRHLTPLAILTTSGAEQAPNARENHPGPAAAEETGRTKEAPLASEALAATTPAAVPAAANEQLPDVLHSTADCSKATTCCIDIKECSSNSGSRNSCSRGSSTSNNAVHLIYQRRARLFARNEILTAQEVYAAVRCITDPEYPYTLEELMVVLPEYVKVPCSCYSNDSSSDSGSANAKGRSSYSCMQHQQLQQQLQMQHWRRMRGLRVDINFRPTIPHCSEVKGFALFLAAAVAASTAACTP</sequence>
<dbReference type="EMBL" id="HG671487">
    <property type="protein sequence ID" value="CDI81092.1"/>
    <property type="molecule type" value="Genomic_DNA"/>
</dbReference>
<dbReference type="OMA" id="NARENHP"/>
<keyword evidence="3" id="KW-1185">Reference proteome</keyword>